<organism evidence="17 18">
    <name type="scientific">Thalictrum thalictroides</name>
    <name type="common">Rue-anemone</name>
    <name type="synonym">Anemone thalictroides</name>
    <dbReference type="NCBI Taxonomy" id="46969"/>
    <lineage>
        <taxon>Eukaryota</taxon>
        <taxon>Viridiplantae</taxon>
        <taxon>Streptophyta</taxon>
        <taxon>Embryophyta</taxon>
        <taxon>Tracheophyta</taxon>
        <taxon>Spermatophyta</taxon>
        <taxon>Magnoliopsida</taxon>
        <taxon>Ranunculales</taxon>
        <taxon>Ranunculaceae</taxon>
        <taxon>Thalictroideae</taxon>
        <taxon>Thalictrum</taxon>
    </lineage>
</organism>
<evidence type="ECO:0000256" key="13">
    <source>
        <dbReference type="PROSITE-ProRule" id="PRU10141"/>
    </source>
</evidence>
<dbReference type="OrthoDB" id="2356065at2759"/>
<keyword evidence="17" id="KW-0675">Receptor</keyword>
<dbReference type="InterPro" id="IPR011009">
    <property type="entry name" value="Kinase-like_dom_sf"/>
</dbReference>
<keyword evidence="10" id="KW-1133">Transmembrane helix</keyword>
<gene>
    <name evidence="17" type="ORF">FRX31_018535</name>
</gene>
<dbReference type="InterPro" id="IPR002902">
    <property type="entry name" value="GNK2"/>
</dbReference>
<keyword evidence="6" id="KW-0677">Repeat</keyword>
<evidence type="ECO:0000256" key="5">
    <source>
        <dbReference type="ARBA" id="ARBA00022729"/>
    </source>
</evidence>
<keyword evidence="18" id="KW-1185">Reference proteome</keyword>
<dbReference type="Pfam" id="PF01657">
    <property type="entry name" value="Stress-antifung"/>
    <property type="match status" value="1"/>
</dbReference>
<dbReference type="InterPro" id="IPR038408">
    <property type="entry name" value="GNK2_sf"/>
</dbReference>
<evidence type="ECO:0000256" key="12">
    <source>
        <dbReference type="ARBA" id="ARBA00023180"/>
    </source>
</evidence>
<dbReference type="PROSITE" id="PS00107">
    <property type="entry name" value="PROTEIN_KINASE_ATP"/>
    <property type="match status" value="1"/>
</dbReference>
<keyword evidence="8 17" id="KW-0418">Kinase</keyword>
<keyword evidence="7 13" id="KW-0547">Nucleotide-binding</keyword>
<dbReference type="AlphaFoldDB" id="A0A7J6W4Z6"/>
<evidence type="ECO:0000256" key="14">
    <source>
        <dbReference type="SAM" id="SignalP"/>
    </source>
</evidence>
<keyword evidence="2" id="KW-0723">Serine/threonine-protein kinase</keyword>
<dbReference type="GO" id="GO:0005524">
    <property type="term" value="F:ATP binding"/>
    <property type="evidence" value="ECO:0007669"/>
    <property type="project" value="UniProtKB-UniRule"/>
</dbReference>
<dbReference type="Pfam" id="PF07714">
    <property type="entry name" value="PK_Tyr_Ser-Thr"/>
    <property type="match status" value="1"/>
</dbReference>
<dbReference type="InterPro" id="IPR017441">
    <property type="entry name" value="Protein_kinase_ATP_BS"/>
</dbReference>
<evidence type="ECO:0000259" key="16">
    <source>
        <dbReference type="PROSITE" id="PS51473"/>
    </source>
</evidence>
<dbReference type="Gene3D" id="3.30.200.20">
    <property type="entry name" value="Phosphorylase Kinase, domain 1"/>
    <property type="match status" value="1"/>
</dbReference>
<evidence type="ECO:0000256" key="2">
    <source>
        <dbReference type="ARBA" id="ARBA00022527"/>
    </source>
</evidence>
<feature type="binding site" evidence="13">
    <location>
        <position position="130"/>
    </location>
    <ligand>
        <name>ATP</name>
        <dbReference type="ChEBI" id="CHEBI:30616"/>
    </ligand>
</feature>
<keyword evidence="9 13" id="KW-0067">ATP-binding</keyword>
<reference evidence="17 18" key="1">
    <citation type="submission" date="2020-06" db="EMBL/GenBank/DDBJ databases">
        <title>Transcriptomic and genomic resources for Thalictrum thalictroides and T. hernandezii: Facilitating candidate gene discovery in an emerging model plant lineage.</title>
        <authorList>
            <person name="Arias T."/>
            <person name="Riano-Pachon D.M."/>
            <person name="Di Stilio V.S."/>
        </authorList>
    </citation>
    <scope>NUCLEOTIDE SEQUENCE [LARGE SCALE GENOMIC DNA]</scope>
    <source>
        <strain evidence="18">cv. WT478/WT964</strain>
        <tissue evidence="17">Leaves</tissue>
    </source>
</reference>
<dbReference type="PROSITE" id="PS50011">
    <property type="entry name" value="PROTEIN_KINASE_DOM"/>
    <property type="match status" value="1"/>
</dbReference>
<keyword evidence="12" id="KW-0325">Glycoprotein</keyword>
<name>A0A7J6W4Z6_THATH</name>
<evidence type="ECO:0000313" key="17">
    <source>
        <dbReference type="EMBL" id="KAF5191878.1"/>
    </source>
</evidence>
<feature type="non-terminal residue" evidence="17">
    <location>
        <position position="188"/>
    </location>
</feature>
<sequence length="188" mass="20992">MFVLLSLLLLHTGVQAEDPIIQQCSNTTNYTSNSQFETNLNLLLSSLLSNGTRDGFFNTSIGTAPDTVYGLVSCRDKDMEEMRSAESLEYNFREVRDATDNFSDANKLGKGGFGIVYKGLLSDGRKIAVKRLSSNFGQGVVELKNEVLLVVKLQHRNLVKLLGFCLEGDEKLLIYEFAENKSLDNYIF</sequence>
<dbReference type="EMBL" id="JABWDY010022219">
    <property type="protein sequence ID" value="KAF5191878.1"/>
    <property type="molecule type" value="Genomic_DNA"/>
</dbReference>
<dbReference type="GO" id="GO:0004674">
    <property type="term" value="F:protein serine/threonine kinase activity"/>
    <property type="evidence" value="ECO:0007669"/>
    <property type="project" value="UniProtKB-KW"/>
</dbReference>
<evidence type="ECO:0000256" key="8">
    <source>
        <dbReference type="ARBA" id="ARBA00022777"/>
    </source>
</evidence>
<keyword evidence="11" id="KW-0472">Membrane</keyword>
<keyword evidence="5 14" id="KW-0732">Signal</keyword>
<evidence type="ECO:0000256" key="10">
    <source>
        <dbReference type="ARBA" id="ARBA00022989"/>
    </source>
</evidence>
<evidence type="ECO:0000256" key="1">
    <source>
        <dbReference type="ARBA" id="ARBA00004167"/>
    </source>
</evidence>
<comment type="subcellular location">
    <subcellularLocation>
        <location evidence="1">Membrane</location>
        <topology evidence="1">Single-pass membrane protein</topology>
    </subcellularLocation>
</comment>
<evidence type="ECO:0000259" key="15">
    <source>
        <dbReference type="PROSITE" id="PS50011"/>
    </source>
</evidence>
<dbReference type="InterPro" id="IPR000719">
    <property type="entry name" value="Prot_kinase_dom"/>
</dbReference>
<dbReference type="SUPFAM" id="SSF56112">
    <property type="entry name" value="Protein kinase-like (PK-like)"/>
    <property type="match status" value="1"/>
</dbReference>
<dbReference type="Proteomes" id="UP000554482">
    <property type="component" value="Unassembled WGS sequence"/>
</dbReference>
<evidence type="ECO:0000313" key="18">
    <source>
        <dbReference type="Proteomes" id="UP000554482"/>
    </source>
</evidence>
<feature type="chain" id="PRO_5029838137" evidence="14">
    <location>
        <begin position="17"/>
        <end position="188"/>
    </location>
</feature>
<protein>
    <submittedName>
        <fullName evidence="17">Cysteine-rich receptor-like protein kinase</fullName>
    </submittedName>
</protein>
<evidence type="ECO:0000256" key="4">
    <source>
        <dbReference type="ARBA" id="ARBA00022692"/>
    </source>
</evidence>
<evidence type="ECO:0000256" key="3">
    <source>
        <dbReference type="ARBA" id="ARBA00022679"/>
    </source>
</evidence>
<evidence type="ECO:0000256" key="6">
    <source>
        <dbReference type="ARBA" id="ARBA00022737"/>
    </source>
</evidence>
<dbReference type="Gene3D" id="3.30.430.20">
    <property type="entry name" value="Gnk2 domain, C-X8-C-X2-C motif"/>
    <property type="match status" value="1"/>
</dbReference>
<dbReference type="InterPro" id="IPR001245">
    <property type="entry name" value="Ser-Thr/Tyr_kinase_cat_dom"/>
</dbReference>
<dbReference type="FunFam" id="3.30.200.20:FF:000142">
    <property type="entry name" value="Cysteine-rich receptor-like protein kinase 10"/>
    <property type="match status" value="1"/>
</dbReference>
<keyword evidence="4" id="KW-0812">Transmembrane</keyword>
<dbReference type="PROSITE" id="PS51473">
    <property type="entry name" value="GNK2"/>
    <property type="match status" value="1"/>
</dbReference>
<evidence type="ECO:0000256" key="9">
    <source>
        <dbReference type="ARBA" id="ARBA00022840"/>
    </source>
</evidence>
<feature type="domain" description="Protein kinase" evidence="15">
    <location>
        <begin position="102"/>
        <end position="188"/>
    </location>
</feature>
<dbReference type="PANTHER" id="PTHR27002:SF980">
    <property type="entry name" value="CYSTEINE-RICH RECEPTOR-LIKE PROTEIN KINASE 10 ISOFORM X1"/>
    <property type="match status" value="1"/>
</dbReference>
<dbReference type="PANTHER" id="PTHR27002">
    <property type="entry name" value="RECEPTOR-LIKE SERINE/THREONINE-PROTEIN KINASE SD1-8"/>
    <property type="match status" value="1"/>
</dbReference>
<comment type="caution">
    <text evidence="17">The sequence shown here is derived from an EMBL/GenBank/DDBJ whole genome shotgun (WGS) entry which is preliminary data.</text>
</comment>
<evidence type="ECO:0000256" key="7">
    <source>
        <dbReference type="ARBA" id="ARBA00022741"/>
    </source>
</evidence>
<evidence type="ECO:0000256" key="11">
    <source>
        <dbReference type="ARBA" id="ARBA00023136"/>
    </source>
</evidence>
<keyword evidence="3" id="KW-0808">Transferase</keyword>
<accession>A0A7J6W4Z6</accession>
<feature type="domain" description="Gnk2-homologous" evidence="16">
    <location>
        <begin position="18"/>
        <end position="122"/>
    </location>
</feature>
<feature type="signal peptide" evidence="14">
    <location>
        <begin position="1"/>
        <end position="16"/>
    </location>
</feature>
<dbReference type="GO" id="GO:0005886">
    <property type="term" value="C:plasma membrane"/>
    <property type="evidence" value="ECO:0007669"/>
    <property type="project" value="TreeGrafter"/>
</dbReference>
<proteinExistence type="predicted"/>